<gene>
    <name evidence="4" type="ORF">KIPB_007557</name>
</gene>
<dbReference type="InterPro" id="IPR041466">
    <property type="entry name" value="Dynein_AAA5_ext"/>
</dbReference>
<protein>
    <submittedName>
        <fullName evidence="4">Dynein heavy chain 1, axonemal</fullName>
    </submittedName>
</protein>
<dbReference type="SUPFAM" id="SSF52540">
    <property type="entry name" value="P-loop containing nucleoside triphosphate hydrolases"/>
    <property type="match status" value="2"/>
</dbReference>
<accession>A0A9K3D125</accession>
<evidence type="ECO:0000313" key="5">
    <source>
        <dbReference type="Proteomes" id="UP000265618"/>
    </source>
</evidence>
<evidence type="ECO:0000259" key="3">
    <source>
        <dbReference type="Pfam" id="PF17857"/>
    </source>
</evidence>
<name>A0A9K3D125_9EUKA</name>
<dbReference type="Gene3D" id="3.40.50.300">
    <property type="entry name" value="P-loop containing nucleotide triphosphate hydrolases"/>
    <property type="match status" value="3"/>
</dbReference>
<dbReference type="FunFam" id="1.20.920.30:FF:000002">
    <property type="entry name" value="Dynein axonemal heavy chain 3"/>
    <property type="match status" value="1"/>
</dbReference>
<dbReference type="Pfam" id="PF17857">
    <property type="entry name" value="AAA_lid_1"/>
    <property type="match status" value="1"/>
</dbReference>
<keyword evidence="5" id="KW-1185">Reference proteome</keyword>
<dbReference type="PANTHER" id="PTHR46961:SF8">
    <property type="entry name" value="DYNEIN AXONEMAL HEAVY CHAIN 7"/>
    <property type="match status" value="1"/>
</dbReference>
<dbReference type="InterPro" id="IPR024317">
    <property type="entry name" value="Dynein_heavy_chain_D4_dom"/>
</dbReference>
<evidence type="ECO:0000259" key="2">
    <source>
        <dbReference type="Pfam" id="PF17852"/>
    </source>
</evidence>
<dbReference type="InterPro" id="IPR027417">
    <property type="entry name" value="P-loop_NTPase"/>
</dbReference>
<dbReference type="OrthoDB" id="5593012at2759"/>
<evidence type="ECO:0000313" key="4">
    <source>
        <dbReference type="EMBL" id="GIQ85823.1"/>
    </source>
</evidence>
<dbReference type="Pfam" id="PF17852">
    <property type="entry name" value="Dynein_AAA_lid"/>
    <property type="match status" value="1"/>
</dbReference>
<sequence length="815" mass="91253">VRDLAVASPATVSRCGMLYAEPSNVGVRAIMTSWANTLPKWLTARVPVAAETNFKIKKRAARKGQKKTKDVQEAVEMSQEAQEAQAERELQMSTHLSGLVEWLLIPSITFTSLYLGQHHFCKISELWLVFEACIAAFTDPAQQTDDDDAPTNPVHPPTNMDELKTLVDSLFVFSTVWSVGACVDGEGRDLFDAYLRFLASPTEPETAPQLILDAVPNAYLGLPLDDSERDASITMEGLRRKLGTPLPAKGSLYDYHFAVESMSWTDWMDSEFYDDTFAIPEECEFNKMVIPTIDSVRHGALTKMLLTSNSPVLLGGPTGTSKTVIVKELLLNGMPDNYISIFLNFSARTSANHTQGIIDGKLDKRYKGVFGPPFGKNSIFFVDDLNMPLPEEYGAQPPLELLRQWFVDGGWYDLKTKEFMNLIDIQFVAAMGPPGGGRTHVCLRTLRHFNLISVPELSQDSLKHIFSTIVSWYLNKCEMGVRGLCSTVVDATIDVYNTIRTTMLYLSLSLSTPLISSCRCHHRPTPAKSHYTFNLRDLSKVFQGLLMFNPSSLKTSDVLVQGWLHESQRMFRDRLIADDDREWFDTYMQSKIEGDFKLDYRAVLTAGLAEKPAKDVPVSPSDLLFGDLFNDGAVGEYKRVTKYQTLIEGLEESLFDYNSMGTGKRMDLVLFQFAVGHILKIARILRQAEGNALLIGLGGSGRQSLTRLAAFCMEYDVVQIEVTKAYTVADWKQDLRDCFLKAGVQNKKVVFLFSDTQIVFPSQMEDINNILNTGDVPNLFAPDETQQIVEDLQPQIPKGDTRADTRLGVMDFFTD</sequence>
<feature type="domain" description="Dynein heavy chain 3 AAA+ lid" evidence="3">
    <location>
        <begin position="523"/>
        <end position="588"/>
    </location>
</feature>
<dbReference type="Proteomes" id="UP000265618">
    <property type="component" value="Unassembled WGS sequence"/>
</dbReference>
<dbReference type="Gene3D" id="1.20.920.30">
    <property type="match status" value="2"/>
</dbReference>
<proteinExistence type="predicted"/>
<feature type="non-terminal residue" evidence="4">
    <location>
        <position position="1"/>
    </location>
</feature>
<feature type="domain" description="Dynein heavy chain AAA 5 extension" evidence="2">
    <location>
        <begin position="97"/>
        <end position="269"/>
    </location>
</feature>
<feature type="non-terminal residue" evidence="4">
    <location>
        <position position="815"/>
    </location>
</feature>
<dbReference type="AlphaFoldDB" id="A0A9K3D125"/>
<reference evidence="4 5" key="1">
    <citation type="journal article" date="2018" name="PLoS ONE">
        <title>The draft genome of Kipferlia bialata reveals reductive genome evolution in fornicate parasites.</title>
        <authorList>
            <person name="Tanifuji G."/>
            <person name="Takabayashi S."/>
            <person name="Kume K."/>
            <person name="Takagi M."/>
            <person name="Nakayama T."/>
            <person name="Kamikawa R."/>
            <person name="Inagaki Y."/>
            <person name="Hashimoto T."/>
        </authorList>
    </citation>
    <scope>NUCLEOTIDE SEQUENCE [LARGE SCALE GENOMIC DNA]</scope>
    <source>
        <strain evidence="4">NY0173</strain>
    </source>
</reference>
<dbReference type="InterPro" id="IPR026983">
    <property type="entry name" value="DHC"/>
</dbReference>
<feature type="domain" description="Dynein heavy chain AAA module D4" evidence="1">
    <location>
        <begin position="666"/>
        <end position="814"/>
    </location>
</feature>
<dbReference type="GO" id="GO:0030286">
    <property type="term" value="C:dynein complex"/>
    <property type="evidence" value="ECO:0007669"/>
    <property type="project" value="InterPro"/>
</dbReference>
<dbReference type="GO" id="GO:0051959">
    <property type="term" value="F:dynein light intermediate chain binding"/>
    <property type="evidence" value="ECO:0007669"/>
    <property type="project" value="InterPro"/>
</dbReference>
<dbReference type="InterPro" id="IPR041589">
    <property type="entry name" value="DNAH3_AAA_lid_1"/>
</dbReference>
<dbReference type="GO" id="GO:0007018">
    <property type="term" value="P:microtubule-based movement"/>
    <property type="evidence" value="ECO:0007669"/>
    <property type="project" value="InterPro"/>
</dbReference>
<dbReference type="Pfam" id="PF12780">
    <property type="entry name" value="AAA_8"/>
    <property type="match status" value="1"/>
</dbReference>
<dbReference type="Pfam" id="PF12775">
    <property type="entry name" value="AAA_7"/>
    <property type="match status" value="1"/>
</dbReference>
<dbReference type="Gene3D" id="1.10.472.130">
    <property type="match status" value="1"/>
</dbReference>
<evidence type="ECO:0000259" key="1">
    <source>
        <dbReference type="Pfam" id="PF12780"/>
    </source>
</evidence>
<dbReference type="EMBL" id="BDIP01002157">
    <property type="protein sequence ID" value="GIQ85823.1"/>
    <property type="molecule type" value="Genomic_DNA"/>
</dbReference>
<organism evidence="4 5">
    <name type="scientific">Kipferlia bialata</name>
    <dbReference type="NCBI Taxonomy" id="797122"/>
    <lineage>
        <taxon>Eukaryota</taxon>
        <taxon>Metamonada</taxon>
        <taxon>Carpediemonas-like organisms</taxon>
        <taxon>Kipferlia</taxon>
    </lineage>
</organism>
<comment type="caution">
    <text evidence="4">The sequence shown here is derived from an EMBL/GenBank/DDBJ whole genome shotgun (WGS) entry which is preliminary data.</text>
</comment>
<dbReference type="GO" id="GO:0045505">
    <property type="term" value="F:dynein intermediate chain binding"/>
    <property type="evidence" value="ECO:0007669"/>
    <property type="project" value="InterPro"/>
</dbReference>
<dbReference type="PANTHER" id="PTHR46961">
    <property type="entry name" value="DYNEIN HEAVY CHAIN 1, AXONEMAL-LIKE PROTEIN"/>
    <property type="match status" value="1"/>
</dbReference>